<protein>
    <submittedName>
        <fullName evidence="4">Alpha-glycosidase</fullName>
    </submittedName>
</protein>
<dbReference type="SMART" id="SM00642">
    <property type="entry name" value="Aamy"/>
    <property type="match status" value="1"/>
</dbReference>
<sequence>MNYGAVEHHAYDTYCYPVNKDELKINIKTGKDITQVFLIYGDPFCTEKVDGKWKWSSTRLELTERAEMQSHYWWQTTVVPPFKRCKYFFELRCGDETKLYFEDGFFTPEEVEQNADSHVLFIFPWMNPVDICTHPKWAEQTVWYQIFPARFCHGENPAYTKEILPWAGPDKAVDNSEQYGGNIQGIIDRLDYLEQLGINGLYLNPINLATSQHKYDTTDYLEIDPEFGTKEKLCELVKKAHSRGMRVMLDGVFNHSGWFFFAWQDVIKNRENSKYADWYMVNDFSFKDRPCDNSAKGKYFAFAFADPMPKLNTNNPQVRDYICKVCETWVKEYDIDAIRLDVANEISHVLCNELRTRMHALKDDFFIVGEIWNHAMPWLRGDQFDSVINYPLRTAIMDFALIPGTTTRVLEQQINHCLHMYYSQTERVLLNQLDSHDTVRLVTKTGDKDLTMLQFALLFMFPGSTCIYYGTEVLLEGEHDPDCRRCMPWDGIEAGTYKEELSFMKGLISLRRKHPAITANKTEFVYKDEDSANAGESRVVRIIKTDETTGERVAGIFNFGNKACAASLSQKDTVLSKRYFNGASVEAKGFVIYTME</sequence>
<dbReference type="InterPro" id="IPR017853">
    <property type="entry name" value="GH"/>
</dbReference>
<dbReference type="Proteomes" id="UP000595224">
    <property type="component" value="Chromosome"/>
</dbReference>
<reference evidence="4 5" key="1">
    <citation type="submission" date="2020-11" db="EMBL/GenBank/DDBJ databases">
        <title>Treponema Peruensis nv. sp., first commensal Treponema isolated from human feces.</title>
        <authorList>
            <person name="Belkhou C."/>
            <person name="Raes J."/>
        </authorList>
    </citation>
    <scope>NUCLEOTIDE SEQUENCE [LARGE SCALE GENOMIC DNA]</scope>
    <source>
        <strain evidence="4 5">RCC2812</strain>
    </source>
</reference>
<dbReference type="GO" id="GO:0005975">
    <property type="term" value="P:carbohydrate metabolic process"/>
    <property type="evidence" value="ECO:0007669"/>
    <property type="project" value="InterPro"/>
</dbReference>
<dbReference type="InterPro" id="IPR004185">
    <property type="entry name" value="Glyco_hydro_13_lg-like_dom"/>
</dbReference>
<dbReference type="InterPro" id="IPR006047">
    <property type="entry name" value="GH13_cat_dom"/>
</dbReference>
<dbReference type="Gene3D" id="2.60.40.10">
    <property type="entry name" value="Immunoglobulins"/>
    <property type="match status" value="1"/>
</dbReference>
<dbReference type="Gene3D" id="3.90.400.10">
    <property type="entry name" value="Oligo-1,6-glucosidase, Domain 2"/>
    <property type="match status" value="1"/>
</dbReference>
<dbReference type="CDD" id="cd02857">
    <property type="entry name" value="E_set_CDase_PDE_N"/>
    <property type="match status" value="1"/>
</dbReference>
<accession>A0A7T3V4U2</accession>
<dbReference type="CDD" id="cd11338">
    <property type="entry name" value="AmyAc_CMD"/>
    <property type="match status" value="1"/>
</dbReference>
<dbReference type="PANTHER" id="PTHR10357:SF210">
    <property type="entry name" value="MALTODEXTRIN GLUCOSIDASE"/>
    <property type="match status" value="1"/>
</dbReference>
<organism evidence="4 5">
    <name type="scientific">Treponema peruense</name>
    <dbReference type="NCBI Taxonomy" id="2787628"/>
    <lineage>
        <taxon>Bacteria</taxon>
        <taxon>Pseudomonadati</taxon>
        <taxon>Spirochaetota</taxon>
        <taxon>Spirochaetia</taxon>
        <taxon>Spirochaetales</taxon>
        <taxon>Treponemataceae</taxon>
        <taxon>Treponema</taxon>
    </lineage>
</organism>
<dbReference type="Pfam" id="PF00128">
    <property type="entry name" value="Alpha-amylase"/>
    <property type="match status" value="1"/>
</dbReference>
<dbReference type="Gene3D" id="3.20.20.80">
    <property type="entry name" value="Glycosidases"/>
    <property type="match status" value="1"/>
</dbReference>
<feature type="domain" description="Glycosyl hydrolase family 13 catalytic" evidence="3">
    <location>
        <begin position="145"/>
        <end position="511"/>
    </location>
</feature>
<keyword evidence="5" id="KW-1185">Reference proteome</keyword>
<evidence type="ECO:0000256" key="2">
    <source>
        <dbReference type="ARBA" id="ARBA00023295"/>
    </source>
</evidence>
<keyword evidence="1" id="KW-0378">Hydrolase</keyword>
<dbReference type="EMBL" id="CP064936">
    <property type="protein sequence ID" value="QQA00987.1"/>
    <property type="molecule type" value="Genomic_DNA"/>
</dbReference>
<dbReference type="KEGG" id="tper:IWA51_12165"/>
<dbReference type="PANTHER" id="PTHR10357">
    <property type="entry name" value="ALPHA-AMYLASE FAMILY MEMBER"/>
    <property type="match status" value="1"/>
</dbReference>
<evidence type="ECO:0000313" key="4">
    <source>
        <dbReference type="EMBL" id="QQA00987.1"/>
    </source>
</evidence>
<proteinExistence type="predicted"/>
<dbReference type="SUPFAM" id="SSF51445">
    <property type="entry name" value="(Trans)glycosidases"/>
    <property type="match status" value="1"/>
</dbReference>
<dbReference type="InterPro" id="IPR013783">
    <property type="entry name" value="Ig-like_fold"/>
</dbReference>
<evidence type="ECO:0000256" key="1">
    <source>
        <dbReference type="ARBA" id="ARBA00022801"/>
    </source>
</evidence>
<name>A0A7T3V4U2_9SPIR</name>
<dbReference type="RefSeq" id="WP_198442597.1">
    <property type="nucleotide sequence ID" value="NZ_CBCSHE010000005.1"/>
</dbReference>
<dbReference type="InterPro" id="IPR045857">
    <property type="entry name" value="O16G_dom_2"/>
</dbReference>
<dbReference type="Pfam" id="PF02903">
    <property type="entry name" value="Alpha-amylase_N"/>
    <property type="match status" value="1"/>
</dbReference>
<evidence type="ECO:0000259" key="3">
    <source>
        <dbReference type="SMART" id="SM00642"/>
    </source>
</evidence>
<keyword evidence="2 4" id="KW-0326">Glycosidase</keyword>
<gene>
    <name evidence="4" type="ORF">IWA51_12165</name>
</gene>
<dbReference type="SUPFAM" id="SSF81296">
    <property type="entry name" value="E set domains"/>
    <property type="match status" value="1"/>
</dbReference>
<dbReference type="InterPro" id="IPR014756">
    <property type="entry name" value="Ig_E-set"/>
</dbReference>
<evidence type="ECO:0000313" key="5">
    <source>
        <dbReference type="Proteomes" id="UP000595224"/>
    </source>
</evidence>
<dbReference type="GO" id="GO:0004553">
    <property type="term" value="F:hydrolase activity, hydrolyzing O-glycosyl compounds"/>
    <property type="evidence" value="ECO:0007669"/>
    <property type="project" value="InterPro"/>
</dbReference>
<dbReference type="AlphaFoldDB" id="A0A7T3V4U2"/>